<evidence type="ECO:0000259" key="5">
    <source>
        <dbReference type="PROSITE" id="PS51733"/>
    </source>
</evidence>
<dbReference type="FunCoup" id="A0A5J5F349">
    <property type="interactions" value="259"/>
</dbReference>
<comment type="pathway">
    <text evidence="2">Protein modification; protein lipoylation via exogenous pathway; protein N(6)-(lipoyl)lysine from lipoate: step 2/2.</text>
</comment>
<dbReference type="InterPro" id="IPR004143">
    <property type="entry name" value="BPL_LPL_catalytic"/>
</dbReference>
<dbReference type="EMBL" id="VXIS01000043">
    <property type="protein sequence ID" value="KAA8910711.1"/>
    <property type="molecule type" value="Genomic_DNA"/>
</dbReference>
<accession>A0A5J5F349</accession>
<dbReference type="GO" id="GO:0009249">
    <property type="term" value="P:protein lipoylation"/>
    <property type="evidence" value="ECO:0007669"/>
    <property type="project" value="InterPro"/>
</dbReference>
<organism evidence="6 7">
    <name type="scientific">Sphaerosporella brunnea</name>
    <dbReference type="NCBI Taxonomy" id="1250544"/>
    <lineage>
        <taxon>Eukaryota</taxon>
        <taxon>Fungi</taxon>
        <taxon>Dikarya</taxon>
        <taxon>Ascomycota</taxon>
        <taxon>Pezizomycotina</taxon>
        <taxon>Pezizomycetes</taxon>
        <taxon>Pezizales</taxon>
        <taxon>Pyronemataceae</taxon>
        <taxon>Sphaerosporella</taxon>
    </lineage>
</organism>
<dbReference type="UniPathway" id="UPA00537">
    <property type="reaction ID" value="UER00595"/>
</dbReference>
<dbReference type="AlphaFoldDB" id="A0A5J5F349"/>
<dbReference type="CDD" id="cd16443">
    <property type="entry name" value="LplA"/>
    <property type="match status" value="1"/>
</dbReference>
<comment type="function">
    <text evidence="1">Catalyzes both the ATP-dependent activation of exogenously supplied lipoate to lipoyl-AMP and the transfer of the activated lipoyl onto the lipoyl domains of lipoate-dependent enzymes.</text>
</comment>
<evidence type="ECO:0000256" key="2">
    <source>
        <dbReference type="ARBA" id="ARBA00005085"/>
    </source>
</evidence>
<dbReference type="OrthoDB" id="201621at2759"/>
<name>A0A5J5F349_9PEZI</name>
<dbReference type="Pfam" id="PF21948">
    <property type="entry name" value="LplA-B_cat"/>
    <property type="match status" value="1"/>
</dbReference>
<comment type="caution">
    <text evidence="6">The sequence shown here is derived from an EMBL/GenBank/DDBJ whole genome shotgun (WGS) entry which is preliminary data.</text>
</comment>
<comment type="similarity">
    <text evidence="3">Belongs to the LplA family.</text>
</comment>
<dbReference type="Gene3D" id="3.30.930.10">
    <property type="entry name" value="Bira Bifunctional Protein, Domain 2"/>
    <property type="match status" value="1"/>
</dbReference>
<evidence type="ECO:0000256" key="4">
    <source>
        <dbReference type="ARBA" id="ARBA00015925"/>
    </source>
</evidence>
<dbReference type="PANTHER" id="PTHR12561:SF3">
    <property type="entry name" value="LIPOYLTRANSFERASE 1, MITOCHONDRIAL"/>
    <property type="match status" value="1"/>
</dbReference>
<evidence type="ECO:0000313" key="6">
    <source>
        <dbReference type="EMBL" id="KAA8910711.1"/>
    </source>
</evidence>
<dbReference type="GO" id="GO:0017118">
    <property type="term" value="F:lipoyltransferase activity"/>
    <property type="evidence" value="ECO:0007669"/>
    <property type="project" value="TreeGrafter"/>
</dbReference>
<dbReference type="PROSITE" id="PS51733">
    <property type="entry name" value="BPL_LPL_CATALYTIC"/>
    <property type="match status" value="1"/>
</dbReference>
<gene>
    <name evidence="6" type="ORF">FN846DRAFT_517171</name>
</gene>
<protein>
    <recommendedName>
        <fullName evidence="4">Putative lipoate-protein ligase A</fullName>
    </recommendedName>
</protein>
<sequence length="346" mass="38137">MSPSRGLRRTTHSFASLLSSHKPTQIYLSLSNSPHLNLSLEHHLFQTLPATTRTLLLYINTPSLILGRNQNPWLETHHPLLLRSPQIQLLRRRSGGGTVFHDEGNVNYSVTVPTGEFNRDTHALLIARALRKLGVHGAAVNKRHDIVVLPTPAAEEKVDDPPGSRKVSGSAYKLTRLRSYHHGTMLLSTNLDRVRKLLRSPSKNLIEARGVASVPSPVTNIGVDTGDFIAAAVEEFMQLYGDAGVAEVEEEEVQEIENVRKGIEELRSMEWVYGQTPRFSIALLGAEVVADKGVVREVVGVDGDGLVGRRFGGEVVERVLVRSGMGEEEARKWAGDMVGGREWGME</sequence>
<dbReference type="SUPFAM" id="SSF55681">
    <property type="entry name" value="Class II aaRS and biotin synthetases"/>
    <property type="match status" value="1"/>
</dbReference>
<keyword evidence="7" id="KW-1185">Reference proteome</keyword>
<dbReference type="InterPro" id="IPR004562">
    <property type="entry name" value="LipoylTrfase_LipoateP_Ligase"/>
</dbReference>
<evidence type="ECO:0000313" key="7">
    <source>
        <dbReference type="Proteomes" id="UP000326924"/>
    </source>
</evidence>
<dbReference type="GO" id="GO:0005739">
    <property type="term" value="C:mitochondrion"/>
    <property type="evidence" value="ECO:0007669"/>
    <property type="project" value="TreeGrafter"/>
</dbReference>
<dbReference type="Proteomes" id="UP000326924">
    <property type="component" value="Unassembled WGS sequence"/>
</dbReference>
<dbReference type="InterPro" id="IPR045864">
    <property type="entry name" value="aa-tRNA-synth_II/BPL/LPL"/>
</dbReference>
<reference evidence="6 7" key="1">
    <citation type="submission" date="2019-09" db="EMBL/GenBank/DDBJ databases">
        <title>Draft genome of the ectomycorrhizal ascomycete Sphaerosporella brunnea.</title>
        <authorList>
            <consortium name="DOE Joint Genome Institute"/>
            <person name="Benucci G.M."/>
            <person name="Marozzi G."/>
            <person name="Antonielli L."/>
            <person name="Sanchez S."/>
            <person name="Marco P."/>
            <person name="Wang X."/>
            <person name="Falini L.B."/>
            <person name="Barry K."/>
            <person name="Haridas S."/>
            <person name="Lipzen A."/>
            <person name="Labutti K."/>
            <person name="Grigoriev I.V."/>
            <person name="Murat C."/>
            <person name="Martin F."/>
            <person name="Albertini E."/>
            <person name="Donnini D."/>
            <person name="Bonito G."/>
        </authorList>
    </citation>
    <scope>NUCLEOTIDE SEQUENCE [LARGE SCALE GENOMIC DNA]</scope>
    <source>
        <strain evidence="6 7">Sb_GMNB300</strain>
    </source>
</reference>
<evidence type="ECO:0000256" key="3">
    <source>
        <dbReference type="ARBA" id="ARBA00008242"/>
    </source>
</evidence>
<dbReference type="InParanoid" id="A0A5J5F349"/>
<dbReference type="PANTHER" id="PTHR12561">
    <property type="entry name" value="LIPOATE-PROTEIN LIGASE"/>
    <property type="match status" value="1"/>
</dbReference>
<evidence type="ECO:0000256" key="1">
    <source>
        <dbReference type="ARBA" id="ARBA00003253"/>
    </source>
</evidence>
<proteinExistence type="inferred from homology"/>
<feature type="domain" description="BPL/LPL catalytic" evidence="5">
    <location>
        <begin position="49"/>
        <end position="244"/>
    </location>
</feature>